<feature type="domain" description="Fe-S hydro-lyase tartrate dehydratase beta-type catalytic" evidence="3">
    <location>
        <begin position="3"/>
        <end position="174"/>
    </location>
</feature>
<dbReference type="NCBIfam" id="NF005310">
    <property type="entry name" value="PRK06842.1"/>
    <property type="match status" value="1"/>
</dbReference>
<proteinExistence type="inferred from homology"/>
<dbReference type="Proteomes" id="UP000194267">
    <property type="component" value="Unassembled WGS sequence"/>
</dbReference>
<dbReference type="Pfam" id="PF05683">
    <property type="entry name" value="Fumerase_C"/>
    <property type="match status" value="1"/>
</dbReference>
<dbReference type="PANTHER" id="PTHR43351:SF2">
    <property type="entry name" value="L(+)-TARTRATE DEHYDRATASE SUBUNIT BETA-RELATED"/>
    <property type="match status" value="1"/>
</dbReference>
<dbReference type="NCBIfam" id="TIGR00723">
    <property type="entry name" value="ttdB_fumA_fumB"/>
    <property type="match status" value="1"/>
</dbReference>
<dbReference type="Gene3D" id="3.20.130.10">
    <property type="entry name" value="Fe-S hydro-lyase, tartrate dehydratase beta-type, catalytic domain"/>
    <property type="match status" value="1"/>
</dbReference>
<dbReference type="AlphaFoldDB" id="A0A1Y2T6G8"/>
<name>A0A1Y2T6G8_SYMTR</name>
<sequence length="197" mass="21466">MAKIYVTTPVTPEQVRQIRAGDEVIITGEIYTARDAAHKRMVEDLAAGRPLPFDPEGAVIYYVGPTPPKPGQAIGSAGPTTSYRMDKYTPEILRHGVRLLIGKGYRSDEVKAALQQYGAAYLVATGGAGALLAKRIEEAEVVAYEDLGTEAIRRLRVREFPTICINDVYGGDQYFAGQSQWVKPDAMVKPKPPVASE</sequence>
<comment type="caution">
    <text evidence="4">The sequence shown here is derived from an EMBL/GenBank/DDBJ whole genome shotgun (WGS) entry which is preliminary data.</text>
</comment>
<gene>
    <name evidence="4" type="ORF">A6D92_07310</name>
</gene>
<dbReference type="SUPFAM" id="SSF117457">
    <property type="entry name" value="FumA C-terminal domain-like"/>
    <property type="match status" value="1"/>
</dbReference>
<reference evidence="5" key="1">
    <citation type="submission" date="2016-04" db="EMBL/GenBank/DDBJ databases">
        <authorList>
            <person name="Antunes L.P."/>
            <person name="Martins L.F."/>
            <person name="Pereira R.V."/>
            <person name="Thomas A.M."/>
            <person name="Barbosa D."/>
            <person name="Nascimento L."/>
            <person name="Silva G.M."/>
            <person name="Condomitti G.W."/>
            <person name="Digiampietri L.A."/>
            <person name="Lombardi K.C."/>
            <person name="Ramos P.L."/>
            <person name="Quaggio R.B."/>
            <person name="Oliveira J.C."/>
            <person name="Pascon R.C."/>
            <person name="Cruz J.B."/>
            <person name="Silva A.M."/>
            <person name="Setubal J.C."/>
        </authorList>
    </citation>
    <scope>NUCLEOTIDE SEQUENCE [LARGE SCALE GENOMIC DNA]</scope>
</reference>
<evidence type="ECO:0000259" key="3">
    <source>
        <dbReference type="Pfam" id="PF05683"/>
    </source>
</evidence>
<dbReference type="InterPro" id="IPR036660">
    <property type="entry name" value="Fe-S_hydroAse_TtdB_cat_sf"/>
</dbReference>
<dbReference type="EMBL" id="LWLV01000522">
    <property type="protein sequence ID" value="OTA41376.1"/>
    <property type="molecule type" value="Genomic_DNA"/>
</dbReference>
<organism evidence="4 5">
    <name type="scientific">Symbiobacterium thermophilum</name>
    <dbReference type="NCBI Taxonomy" id="2734"/>
    <lineage>
        <taxon>Bacteria</taxon>
        <taxon>Bacillati</taxon>
        <taxon>Bacillota</taxon>
        <taxon>Clostridia</taxon>
        <taxon>Eubacteriales</taxon>
        <taxon>Symbiobacteriaceae</taxon>
        <taxon>Symbiobacterium</taxon>
    </lineage>
</organism>
<evidence type="ECO:0000256" key="1">
    <source>
        <dbReference type="ARBA" id="ARBA00008876"/>
    </source>
</evidence>
<comment type="similarity">
    <text evidence="1">Belongs to the class-I fumarase family.</text>
</comment>
<dbReference type="PANTHER" id="PTHR43351">
    <property type="entry name" value="L(+)-TARTRATE DEHYDRATASE SUBUNIT BETA"/>
    <property type="match status" value="1"/>
</dbReference>
<dbReference type="GO" id="GO:0016836">
    <property type="term" value="F:hydro-lyase activity"/>
    <property type="evidence" value="ECO:0007669"/>
    <property type="project" value="InterPro"/>
</dbReference>
<evidence type="ECO:0000313" key="5">
    <source>
        <dbReference type="Proteomes" id="UP000194267"/>
    </source>
</evidence>
<accession>A0A1Y2T6G8</accession>
<dbReference type="InterPro" id="IPR004647">
    <property type="entry name" value="Fe-S_hydro-lyase_TtdB-typ_cat"/>
</dbReference>
<keyword evidence="2" id="KW-0456">Lyase</keyword>
<protein>
    <submittedName>
        <fullName evidence="4">Fumarate hydratase</fullName>
    </submittedName>
</protein>
<evidence type="ECO:0000313" key="4">
    <source>
        <dbReference type="EMBL" id="OTA41376.1"/>
    </source>
</evidence>
<evidence type="ECO:0000256" key="2">
    <source>
        <dbReference type="ARBA" id="ARBA00023239"/>
    </source>
</evidence>